<dbReference type="GO" id="GO:0016747">
    <property type="term" value="F:acyltransferase activity, transferring groups other than amino-acyl groups"/>
    <property type="evidence" value="ECO:0007669"/>
    <property type="project" value="InterPro"/>
</dbReference>
<dbReference type="RefSeq" id="WP_063232566.1">
    <property type="nucleotide sequence ID" value="NZ_BCVO01000003.1"/>
</dbReference>
<sequence>MSIQKATLHELESLTELFDLYRVFYEQTSDPGRAKEFLRERLTNGESVVFMAYDEGNPIGFVQLYPSFSSVSMMRSWVLNDLFVRESARKKGFGEELLNAAITFARETGAKGVSLETGKDNVKAQKLYEKFGFVRELNHFYYFTI</sequence>
<evidence type="ECO:0000259" key="3">
    <source>
        <dbReference type="PROSITE" id="PS51186"/>
    </source>
</evidence>
<dbReference type="PROSITE" id="PS51186">
    <property type="entry name" value="GNAT"/>
    <property type="match status" value="1"/>
</dbReference>
<keyword evidence="2" id="KW-0012">Acyltransferase</keyword>
<keyword evidence="1 4" id="KW-0808">Transferase</keyword>
<dbReference type="Proteomes" id="UP000214618">
    <property type="component" value="Chromosome"/>
</dbReference>
<evidence type="ECO:0000313" key="4">
    <source>
        <dbReference type="EMBL" id="ASS95743.1"/>
    </source>
</evidence>
<dbReference type="Pfam" id="PF00583">
    <property type="entry name" value="Acetyltransf_1"/>
    <property type="match status" value="1"/>
</dbReference>
<feature type="domain" description="N-acetyltransferase" evidence="3">
    <location>
        <begin position="1"/>
        <end position="145"/>
    </location>
</feature>
<dbReference type="PANTHER" id="PTHR43877">
    <property type="entry name" value="AMINOALKYLPHOSPHONATE N-ACETYLTRANSFERASE-RELATED-RELATED"/>
    <property type="match status" value="1"/>
</dbReference>
<dbReference type="InterPro" id="IPR016181">
    <property type="entry name" value="Acyl_CoA_acyltransferase"/>
</dbReference>
<dbReference type="CDD" id="cd04301">
    <property type="entry name" value="NAT_SF"/>
    <property type="match status" value="1"/>
</dbReference>
<protein>
    <submittedName>
        <fullName evidence="4">GNAT family N-acetyltransferase</fullName>
    </submittedName>
</protein>
<gene>
    <name evidence="4" type="ORF">BS1321_18640</name>
</gene>
<name>A0A223EKJ3_9BACI</name>
<dbReference type="EMBL" id="CP017704">
    <property type="protein sequence ID" value="ASS95743.1"/>
    <property type="molecule type" value="Genomic_DNA"/>
</dbReference>
<evidence type="ECO:0000313" key="5">
    <source>
        <dbReference type="Proteomes" id="UP000214618"/>
    </source>
</evidence>
<dbReference type="SUPFAM" id="SSF55729">
    <property type="entry name" value="Acyl-CoA N-acyltransferases (Nat)"/>
    <property type="match status" value="1"/>
</dbReference>
<accession>A0A223EKJ3</accession>
<dbReference type="OrthoDB" id="9792929at2"/>
<dbReference type="AlphaFoldDB" id="A0A223EKJ3"/>
<dbReference type="GeneID" id="56474785"/>
<proteinExistence type="predicted"/>
<dbReference type="InterPro" id="IPR000182">
    <property type="entry name" value="GNAT_dom"/>
</dbReference>
<dbReference type="Gene3D" id="3.40.630.30">
    <property type="match status" value="1"/>
</dbReference>
<dbReference type="InterPro" id="IPR050832">
    <property type="entry name" value="Bact_Acetyltransf"/>
</dbReference>
<evidence type="ECO:0000256" key="1">
    <source>
        <dbReference type="ARBA" id="ARBA00022679"/>
    </source>
</evidence>
<dbReference type="PANTHER" id="PTHR43877:SF2">
    <property type="entry name" value="AMINOALKYLPHOSPHONATE N-ACETYLTRANSFERASE-RELATED"/>
    <property type="match status" value="1"/>
</dbReference>
<organism evidence="4 5">
    <name type="scientific">Peribacillus simplex NBRC 15720 = DSM 1321</name>
    <dbReference type="NCBI Taxonomy" id="1349754"/>
    <lineage>
        <taxon>Bacteria</taxon>
        <taxon>Bacillati</taxon>
        <taxon>Bacillota</taxon>
        <taxon>Bacilli</taxon>
        <taxon>Bacillales</taxon>
        <taxon>Bacillaceae</taxon>
        <taxon>Peribacillus</taxon>
    </lineage>
</organism>
<evidence type="ECO:0000256" key="2">
    <source>
        <dbReference type="ARBA" id="ARBA00023315"/>
    </source>
</evidence>
<reference evidence="4 5" key="1">
    <citation type="submission" date="2016-10" db="EMBL/GenBank/DDBJ databases">
        <title>The whole genome sequencing and assembly of Bacillus simplex DSM 1321 strain.</title>
        <authorList>
            <person name="Park M.-K."/>
            <person name="Lee Y.-J."/>
            <person name="Yi H."/>
            <person name="Bahn Y.-S."/>
            <person name="Kim J.F."/>
            <person name="Lee D.-W."/>
        </authorList>
    </citation>
    <scope>NUCLEOTIDE SEQUENCE [LARGE SCALE GENOMIC DNA]</scope>
    <source>
        <strain evidence="4 5">DSM 1321</strain>
    </source>
</reference>